<organism evidence="15 16">
    <name type="scientific">Perca fluviatilis</name>
    <name type="common">European perch</name>
    <dbReference type="NCBI Taxonomy" id="8168"/>
    <lineage>
        <taxon>Eukaryota</taxon>
        <taxon>Metazoa</taxon>
        <taxon>Chordata</taxon>
        <taxon>Craniata</taxon>
        <taxon>Vertebrata</taxon>
        <taxon>Euteleostomi</taxon>
        <taxon>Actinopterygii</taxon>
        <taxon>Neopterygii</taxon>
        <taxon>Teleostei</taxon>
        <taxon>Neoteleostei</taxon>
        <taxon>Acanthomorphata</taxon>
        <taxon>Eupercaria</taxon>
        <taxon>Perciformes</taxon>
        <taxon>Percoidei</taxon>
        <taxon>Percidae</taxon>
        <taxon>Percinae</taxon>
        <taxon>Perca</taxon>
    </lineage>
</organism>
<dbReference type="GO" id="GO:0006954">
    <property type="term" value="P:inflammatory response"/>
    <property type="evidence" value="ECO:0007669"/>
    <property type="project" value="TreeGrafter"/>
</dbReference>
<protein>
    <recommendedName>
        <fullName evidence="2">Thromboxane A2 receptor</fullName>
    </recommendedName>
    <alternativeName>
        <fullName evidence="11">Prostanoid TP receptor</fullName>
    </alternativeName>
</protein>
<keyword evidence="3" id="KW-1003">Cell membrane</keyword>
<feature type="domain" description="G-protein coupled receptors family 1 profile" evidence="14">
    <location>
        <begin position="145"/>
        <end position="412"/>
    </location>
</feature>
<evidence type="ECO:0000256" key="3">
    <source>
        <dbReference type="ARBA" id="ARBA00022475"/>
    </source>
</evidence>
<dbReference type="PROSITE" id="PS50262">
    <property type="entry name" value="G_PROTEIN_RECEP_F1_2"/>
    <property type="match status" value="1"/>
</dbReference>
<evidence type="ECO:0000313" key="15">
    <source>
        <dbReference type="EMBL" id="KAF1395470.1"/>
    </source>
</evidence>
<keyword evidence="7 13" id="KW-0472">Membrane</keyword>
<dbReference type="GO" id="GO:0007189">
    <property type="term" value="P:adenylate cyclase-activating G protein-coupled receptor signaling pathway"/>
    <property type="evidence" value="ECO:0007669"/>
    <property type="project" value="TreeGrafter"/>
</dbReference>
<reference evidence="15 16" key="1">
    <citation type="submission" date="2019-06" db="EMBL/GenBank/DDBJ databases">
        <title>A chromosome-scale genome assembly of the European perch, Perca fluviatilis.</title>
        <authorList>
            <person name="Roques C."/>
            <person name="Zahm M."/>
            <person name="Cabau C."/>
            <person name="Klopp C."/>
            <person name="Bouchez O."/>
            <person name="Donnadieu C."/>
            <person name="Kuhl H."/>
            <person name="Gislard M."/>
            <person name="Guendouz S."/>
            <person name="Journot L."/>
            <person name="Haffray P."/>
            <person name="Bestin A."/>
            <person name="Morvezen R."/>
            <person name="Feron R."/>
            <person name="Wen M."/>
            <person name="Jouanno E."/>
            <person name="Herpin A."/>
            <person name="Schartl M."/>
            <person name="Postlethwait J."/>
            <person name="Schaerlinger B."/>
            <person name="Chardard D."/>
            <person name="Lecocq T."/>
            <person name="Poncet C."/>
            <person name="Jaffrelo L."/>
            <person name="Lampietro C."/>
            <person name="Guiguen Y."/>
        </authorList>
    </citation>
    <scope>NUCLEOTIDE SEQUENCE [LARGE SCALE GENOMIC DNA]</scope>
    <source>
        <tissue evidence="15">Blood</tissue>
    </source>
</reference>
<keyword evidence="8" id="KW-0675">Receptor</keyword>
<keyword evidence="4 13" id="KW-0812">Transmembrane</keyword>
<feature type="transmembrane region" description="Helical" evidence="13">
    <location>
        <begin position="393"/>
        <end position="415"/>
    </location>
</feature>
<keyword evidence="5 13" id="KW-1133">Transmembrane helix</keyword>
<evidence type="ECO:0000256" key="9">
    <source>
        <dbReference type="ARBA" id="ARBA00023180"/>
    </source>
</evidence>
<dbReference type="PRINTS" id="PR00429">
    <property type="entry name" value="THROMBOXANER"/>
</dbReference>
<dbReference type="CDD" id="cd15144">
    <property type="entry name" value="7tmA_PGE2_EP1"/>
    <property type="match status" value="1"/>
</dbReference>
<accession>A0A6A5FS83</accession>
<dbReference type="PANTHER" id="PTHR11866">
    <property type="entry name" value="G-PROTEIN COUPLED RECEPTOR FAMILY 1 MEMBER"/>
    <property type="match status" value="1"/>
</dbReference>
<evidence type="ECO:0000256" key="5">
    <source>
        <dbReference type="ARBA" id="ARBA00022989"/>
    </source>
</evidence>
<feature type="transmembrane region" description="Helical" evidence="13">
    <location>
        <begin position="131"/>
        <end position="156"/>
    </location>
</feature>
<dbReference type="GO" id="GO:0005886">
    <property type="term" value="C:plasma membrane"/>
    <property type="evidence" value="ECO:0007669"/>
    <property type="project" value="UniProtKB-SubCell"/>
</dbReference>
<dbReference type="InterPro" id="IPR008365">
    <property type="entry name" value="Prostanoid_rcpt"/>
</dbReference>
<dbReference type="InterPro" id="IPR001105">
    <property type="entry name" value="Thbox_rcpt"/>
</dbReference>
<dbReference type="SUPFAM" id="SSF81321">
    <property type="entry name" value="Family A G protein-coupled receptor-like"/>
    <property type="match status" value="1"/>
</dbReference>
<keyword evidence="10" id="KW-0807">Transducer</keyword>
<dbReference type="FunFam" id="1.20.1070.10:FF:000384">
    <property type="entry name" value="Prostaglandin E receptor 1a (subtype EP1)"/>
    <property type="match status" value="1"/>
</dbReference>
<name>A0A6A5FS83_PERFL</name>
<evidence type="ECO:0000256" key="4">
    <source>
        <dbReference type="ARBA" id="ARBA00022692"/>
    </source>
</evidence>
<keyword evidence="9" id="KW-0325">Glycoprotein</keyword>
<dbReference type="AlphaFoldDB" id="A0A6A5FS83"/>
<keyword evidence="16" id="KW-1185">Reference proteome</keyword>
<evidence type="ECO:0000256" key="12">
    <source>
        <dbReference type="SAM" id="MobiDB-lite"/>
    </source>
</evidence>
<evidence type="ECO:0000256" key="1">
    <source>
        <dbReference type="ARBA" id="ARBA00004651"/>
    </source>
</evidence>
<dbReference type="GO" id="GO:0004960">
    <property type="term" value="F:thromboxane receptor activity"/>
    <property type="evidence" value="ECO:0007669"/>
    <property type="project" value="InterPro"/>
</dbReference>
<comment type="caution">
    <text evidence="15">The sequence shown here is derived from an EMBL/GenBank/DDBJ whole genome shotgun (WGS) entry which is preliminary data.</text>
</comment>
<dbReference type="PRINTS" id="PR01788">
    <property type="entry name" value="PROSTANOIDR"/>
</dbReference>
<evidence type="ECO:0000256" key="2">
    <source>
        <dbReference type="ARBA" id="ARBA00017628"/>
    </source>
</evidence>
<evidence type="ECO:0000313" key="16">
    <source>
        <dbReference type="Proteomes" id="UP000465112"/>
    </source>
</evidence>
<evidence type="ECO:0000256" key="7">
    <source>
        <dbReference type="ARBA" id="ARBA00023136"/>
    </source>
</evidence>
<dbReference type="Gene3D" id="1.20.1070.10">
    <property type="entry name" value="Rhodopsin 7-helix transmembrane proteins"/>
    <property type="match status" value="1"/>
</dbReference>
<dbReference type="InterPro" id="IPR017452">
    <property type="entry name" value="GPCR_Rhodpsn_7TM"/>
</dbReference>
<dbReference type="PROSITE" id="PS00237">
    <property type="entry name" value="G_PROTEIN_RECEP_F1_1"/>
    <property type="match status" value="1"/>
</dbReference>
<dbReference type="GO" id="GO:0007204">
    <property type="term" value="P:positive regulation of cytosolic calcium ion concentration"/>
    <property type="evidence" value="ECO:0007669"/>
    <property type="project" value="TreeGrafter"/>
</dbReference>
<evidence type="ECO:0000256" key="13">
    <source>
        <dbReference type="SAM" id="Phobius"/>
    </source>
</evidence>
<dbReference type="GO" id="GO:0004957">
    <property type="term" value="F:prostaglandin E receptor activity"/>
    <property type="evidence" value="ECO:0007669"/>
    <property type="project" value="TreeGrafter"/>
</dbReference>
<dbReference type="Pfam" id="PF00001">
    <property type="entry name" value="7tm_1"/>
    <property type="match status" value="1"/>
</dbReference>
<evidence type="ECO:0000256" key="6">
    <source>
        <dbReference type="ARBA" id="ARBA00023040"/>
    </source>
</evidence>
<feature type="compositionally biased region" description="Polar residues" evidence="12">
    <location>
        <begin position="1"/>
        <end position="19"/>
    </location>
</feature>
<dbReference type="PANTHER" id="PTHR11866:SF3">
    <property type="entry name" value="PROSTAGLANDIN E2 RECEPTOR EP1 SUBTYPE"/>
    <property type="match status" value="1"/>
</dbReference>
<feature type="transmembrane region" description="Helical" evidence="13">
    <location>
        <begin position="350"/>
        <end position="373"/>
    </location>
</feature>
<feature type="transmembrane region" description="Helical" evidence="13">
    <location>
        <begin position="168"/>
        <end position="195"/>
    </location>
</feature>
<evidence type="ECO:0000259" key="14">
    <source>
        <dbReference type="PROSITE" id="PS50262"/>
    </source>
</evidence>
<evidence type="ECO:0000256" key="8">
    <source>
        <dbReference type="ARBA" id="ARBA00023170"/>
    </source>
</evidence>
<evidence type="ECO:0000256" key="10">
    <source>
        <dbReference type="ARBA" id="ARBA00023224"/>
    </source>
</evidence>
<gene>
    <name evidence="15" type="ORF">PFLUV_G00011850</name>
</gene>
<proteinExistence type="predicted"/>
<feature type="transmembrane region" description="Helical" evidence="13">
    <location>
        <begin position="215"/>
        <end position="235"/>
    </location>
</feature>
<dbReference type="EMBL" id="VHII01000001">
    <property type="protein sequence ID" value="KAF1395470.1"/>
    <property type="molecule type" value="Genomic_DNA"/>
</dbReference>
<feature type="transmembrane region" description="Helical" evidence="13">
    <location>
        <begin position="299"/>
        <end position="329"/>
    </location>
</feature>
<dbReference type="InterPro" id="IPR000276">
    <property type="entry name" value="GPCR_Rhodpsn"/>
</dbReference>
<keyword evidence="6" id="KW-0297">G-protein coupled receptor</keyword>
<evidence type="ECO:0000256" key="11">
    <source>
        <dbReference type="ARBA" id="ARBA00029815"/>
    </source>
</evidence>
<dbReference type="Proteomes" id="UP000465112">
    <property type="component" value="Chromosome 1"/>
</dbReference>
<comment type="subcellular location">
    <subcellularLocation>
        <location evidence="1">Cell membrane</location>
        <topology evidence="1">Multi-pass membrane protein</topology>
    </subcellularLocation>
</comment>
<feature type="region of interest" description="Disordered" evidence="12">
    <location>
        <begin position="1"/>
        <end position="20"/>
    </location>
</feature>
<feature type="transmembrane region" description="Helical" evidence="13">
    <location>
        <begin position="256"/>
        <end position="279"/>
    </location>
</feature>
<sequence length="457" mass="50094">MQQRRGLTQGRTAAETPTHTEGIKTRYKNVTRYLSTLSVEFLRIPDCQGKLSSGCSAGLTRLSELCSASLNYGPHELQRSVMLALSHYNTSASPLLPRFSNDSGGKVEVMVAVEGLSQQGNLTLVQPTTSGVIVVILSMTLGIISNIVALFILANAYSLQRRRTKATFLLFATSLVVTDFFGHVIPGALVLRLYLYGGVHPNSSDRMCQFLGGSMVFFGLCPLFMGSAMAAERCLGVTKPLLHSSLVTKTRTKICLSVIWLAALCVAMLPCFQLGSYTYQDPGTWCFIQVLSDTQEVDVAFVVLFSGLGLTSLAVALVCNTISGLTLVLARFRRRLGSHHSAKSHDIEMVVQLVGIMVTSCICWSPLLIFGLMSVIRSYTGSIGEDLSSYKTLMVMGVRLATWNQILDPWVYILLRRTVLRKIYLIAKCQAGLRGNILGRWEPASFHSSEKKQVNQV</sequence>